<reference evidence="2 3" key="1">
    <citation type="submission" date="2020-08" db="EMBL/GenBank/DDBJ databases">
        <title>Genomic Encyclopedia of Type Strains, Phase IV (KMG-IV): sequencing the most valuable type-strain genomes for metagenomic binning, comparative biology and taxonomic classification.</title>
        <authorList>
            <person name="Goeker M."/>
        </authorList>
    </citation>
    <scope>NUCLEOTIDE SEQUENCE [LARGE SCALE GENOMIC DNA]</scope>
    <source>
        <strain evidence="2 3">DSM 22548</strain>
    </source>
</reference>
<proteinExistence type="predicted"/>
<dbReference type="AlphaFoldDB" id="A0A7W5UD32"/>
<comment type="caution">
    <text evidence="2">The sequence shown here is derived from an EMBL/GenBank/DDBJ whole genome shotgun (WGS) entry which is preliminary data.</text>
</comment>
<accession>A0A7W5UD32</accession>
<dbReference type="EMBL" id="JACICA010000001">
    <property type="protein sequence ID" value="MBB3701793.1"/>
    <property type="molecule type" value="Genomic_DNA"/>
</dbReference>
<protein>
    <submittedName>
        <fullName evidence="2">Uncharacterized protein</fullName>
    </submittedName>
</protein>
<evidence type="ECO:0000313" key="2">
    <source>
        <dbReference type="EMBL" id="MBB3701793.1"/>
    </source>
</evidence>
<evidence type="ECO:0000256" key="1">
    <source>
        <dbReference type="SAM" id="SignalP"/>
    </source>
</evidence>
<sequence>MKHLISLFLILFFLCQTLSAQDVVESLSVDTTTVAVAAHKPLAQNEALQPILEVRNPAYSAFSPFYGSFWGGSWSLHPGLNVQFGMSASVAFGKHAPKGVGFGQNLALAYVKPISARLLFAAGVFANHMKWDGYGGTELGVGVLAAYRATEKLDVYAYATASLVPKNALLWSPYYWDAPAKYRVGMGANWKVNDSFSLGLSVEASKREGFNPYHVENYNLMKPYRGLDW</sequence>
<gene>
    <name evidence="2" type="ORF">FHS60_000235</name>
</gene>
<feature type="signal peptide" evidence="1">
    <location>
        <begin position="1"/>
        <end position="20"/>
    </location>
</feature>
<keyword evidence="1" id="KW-0732">Signal</keyword>
<name>A0A7W5UD32_9BACT</name>
<organism evidence="2 3">
    <name type="scientific">Alloprevotella rava</name>
    <dbReference type="NCBI Taxonomy" id="671218"/>
    <lineage>
        <taxon>Bacteria</taxon>
        <taxon>Pseudomonadati</taxon>
        <taxon>Bacteroidota</taxon>
        <taxon>Bacteroidia</taxon>
        <taxon>Bacteroidales</taxon>
        <taxon>Prevotellaceae</taxon>
        <taxon>Alloprevotella</taxon>
    </lineage>
</organism>
<dbReference type="RefSeq" id="WP_183693851.1">
    <property type="nucleotide sequence ID" value="NZ_JACICA010000001.1"/>
</dbReference>
<dbReference type="Proteomes" id="UP000541425">
    <property type="component" value="Unassembled WGS sequence"/>
</dbReference>
<feature type="chain" id="PRO_5030925539" evidence="1">
    <location>
        <begin position="21"/>
        <end position="229"/>
    </location>
</feature>
<evidence type="ECO:0000313" key="3">
    <source>
        <dbReference type="Proteomes" id="UP000541425"/>
    </source>
</evidence>